<feature type="compositionally biased region" description="Basic residues" evidence="4">
    <location>
        <begin position="788"/>
        <end position="804"/>
    </location>
</feature>
<dbReference type="HAMAP" id="MF_03069">
    <property type="entry name" value="Kintoun"/>
    <property type="match status" value="1"/>
</dbReference>
<dbReference type="CDD" id="cd00298">
    <property type="entry name" value="ACD_sHsps_p23-like"/>
    <property type="match status" value="1"/>
</dbReference>
<dbReference type="STRING" id="94128.A0A2A3EA10"/>
<dbReference type="PANTHER" id="PTHR22997">
    <property type="entry name" value="PIH1 DOMAIN-CONTAINING PROTEIN 1"/>
    <property type="match status" value="1"/>
</dbReference>
<evidence type="ECO:0000259" key="5">
    <source>
        <dbReference type="Pfam" id="PF08190"/>
    </source>
</evidence>
<feature type="region of interest" description="Disordered" evidence="4">
    <location>
        <begin position="784"/>
        <end position="828"/>
    </location>
</feature>
<dbReference type="InterPro" id="IPR012981">
    <property type="entry name" value="PIH1_N"/>
</dbReference>
<name>A0A2A3EA10_APICC</name>
<evidence type="ECO:0000313" key="7">
    <source>
        <dbReference type="EMBL" id="PBC27891.1"/>
    </source>
</evidence>
<evidence type="ECO:0000313" key="8">
    <source>
        <dbReference type="Proteomes" id="UP000242457"/>
    </source>
</evidence>
<reference evidence="7 8" key="1">
    <citation type="submission" date="2014-07" db="EMBL/GenBank/DDBJ databases">
        <title>Genomic and transcriptomic analysis on Apis cerana provide comprehensive insights into honey bee biology.</title>
        <authorList>
            <person name="Diao Q."/>
            <person name="Sun L."/>
            <person name="Zheng H."/>
            <person name="Zheng H."/>
            <person name="Xu S."/>
            <person name="Wang S."/>
            <person name="Zeng Z."/>
            <person name="Hu F."/>
            <person name="Su S."/>
            <person name="Wu J."/>
        </authorList>
    </citation>
    <scope>NUCLEOTIDE SEQUENCE [LARGE SCALE GENOMIC DNA]</scope>
    <source>
        <tissue evidence="7">Pupae without intestine</tissue>
    </source>
</reference>
<dbReference type="PANTHER" id="PTHR22997:SF3">
    <property type="entry name" value="PROTEIN KINTOUN"/>
    <property type="match status" value="1"/>
</dbReference>
<gene>
    <name evidence="7" type="ORF">APICC_06856</name>
</gene>
<evidence type="ECO:0000256" key="2">
    <source>
        <dbReference type="ARBA" id="ARBA00024190"/>
    </source>
</evidence>
<dbReference type="AlphaFoldDB" id="A0A2A3EA10"/>
<feature type="domain" description="PIH1 N-terminal" evidence="5">
    <location>
        <begin position="86"/>
        <end position="247"/>
    </location>
</feature>
<keyword evidence="1 3" id="KW-0963">Cytoplasm</keyword>
<evidence type="ECO:0000256" key="3">
    <source>
        <dbReference type="HAMAP-Rule" id="MF_03069"/>
    </source>
</evidence>
<dbReference type="InterPro" id="IPR050734">
    <property type="entry name" value="PIH1/Kintoun_subfamily"/>
</dbReference>
<dbReference type="EMBL" id="KZ288334">
    <property type="protein sequence ID" value="PBC27891.1"/>
    <property type="molecule type" value="Genomic_DNA"/>
</dbReference>
<feature type="compositionally biased region" description="Polar residues" evidence="4">
    <location>
        <begin position="679"/>
        <end position="700"/>
    </location>
</feature>
<dbReference type="Proteomes" id="UP000242457">
    <property type="component" value="Unassembled WGS sequence"/>
</dbReference>
<dbReference type="Pfam" id="PF18201">
    <property type="entry name" value="PIH1_CS"/>
    <property type="match status" value="1"/>
</dbReference>
<sequence>MMKKTVKQAATPISISRCNFIIAESSTESYSREAGAVKVFRKMDAYDIHRKNWEDLDVTKEELKNITECLKKEEFRKLLIEYAEEVTDPENRKIYEKEITQLEKERGVDVTFVHPEPCYVIKTSVNGEKKCFLNISKSNIVDRPSSQPSFEQGHRGLQWSIPYTLTPPRDDLDKKNVRCKVFDVVFHPDTMYLSSKNAQFREIVHNTALDGVENNFKVKLDRKNLKFPKISYKGICHPTVIRKPSKEPAKKQLDIEPEIYQKLMASYDESRKQQFKCAEEMPKRCSPPTKYYNKKVDKTEDINSKYVTPKFSIKHQSDIELEDFSNNRNAKMNATVPKKLIINIDLPLLKAASDASLDVQERFLSLKSEKPAKYLLELPLPYCVNADKGNAKFDSKYKKLVITLPVIRPVVLVSDAREDSGVDSDRSSPVPLLSEDSTEDSLDQNQKSNSVSKLVEECEKVLEATKIEYESENIEDSSDTALRTSIENIDMFLDPSIKYSLPTFICNMYNNQLAITVNVKNVDPNSIRHKILQNNLGIHVLLTSIGTGFFPQHYSLCLKISENSIDPDSLTVEPWDNNVVFTIMLKDVENLAQYYVGTNEEFMEERHFPTATSFKNQLKELLAEEDDNLETDRTVNVHADEDGVVINITPKHLDSDDEVEQHSTGSIEEQPSLCRTLPKTRSVSESSGDELTSNSINTGSYSKSILKSRHNHDFSRSVSESSADENGMASSSVDCHYDSTQDLNLESDCSSLKKTVRFNDVVSRQLFSTVKLIDSRLISRSNSSILGQRKKNQRKLRNKRRVHERRMSESENSETEEREKYKANQKNAEVSETIKPILNKDKQVAQQKTANIEIGEGSNNNHSSLKRKSSIEEEIINETAETVKDEVTAQFKNDLIFDLDM</sequence>
<evidence type="ECO:0000259" key="6">
    <source>
        <dbReference type="Pfam" id="PF18201"/>
    </source>
</evidence>
<comment type="subcellular location">
    <subcellularLocation>
        <location evidence="3">Cytoplasm</location>
    </subcellularLocation>
    <subcellularLocation>
        <location evidence="2">Dynein axonemal particle</location>
    </subcellularLocation>
</comment>
<comment type="similarity">
    <text evidence="3">Belongs to the PIH1 family. Kintoun subfamily.</text>
</comment>
<dbReference type="InterPro" id="IPR041442">
    <property type="entry name" value="PIH1D1/2/3_CS-like"/>
</dbReference>
<accession>A0A2A3EA10</accession>
<feature type="region of interest" description="Disordered" evidence="4">
    <location>
        <begin position="652"/>
        <end position="700"/>
    </location>
</feature>
<proteinExistence type="inferred from homology"/>
<keyword evidence="8" id="KW-1185">Reference proteome</keyword>
<feature type="domain" description="PIH1D1/2/3 CS-like" evidence="6">
    <location>
        <begin position="307"/>
        <end position="407"/>
    </location>
</feature>
<evidence type="ECO:0000256" key="4">
    <source>
        <dbReference type="SAM" id="MobiDB-lite"/>
    </source>
</evidence>
<dbReference type="GO" id="GO:0070286">
    <property type="term" value="P:axonemal dynein complex assembly"/>
    <property type="evidence" value="ECO:0007669"/>
    <property type="project" value="UniProtKB-UniRule"/>
</dbReference>
<feature type="region of interest" description="Disordered" evidence="4">
    <location>
        <begin position="712"/>
        <end position="731"/>
    </location>
</feature>
<dbReference type="OrthoDB" id="546764at2759"/>
<protein>
    <recommendedName>
        <fullName evidence="3">Protein kintoun</fullName>
    </recommendedName>
    <alternativeName>
        <fullName evidence="3">Dynein assembly factor 2, axonemal homolog</fullName>
    </alternativeName>
</protein>
<dbReference type="GO" id="GO:0060285">
    <property type="term" value="P:cilium-dependent cell motility"/>
    <property type="evidence" value="ECO:0007669"/>
    <property type="project" value="UniProtKB-UniRule"/>
</dbReference>
<feature type="compositionally biased region" description="Basic and acidic residues" evidence="4">
    <location>
        <begin position="805"/>
        <end position="822"/>
    </location>
</feature>
<dbReference type="Pfam" id="PF08190">
    <property type="entry name" value="PIH1"/>
    <property type="match status" value="1"/>
</dbReference>
<feature type="region of interest" description="Disordered" evidence="4">
    <location>
        <begin position="418"/>
        <end position="451"/>
    </location>
</feature>
<comment type="function">
    <text evidence="3">Required for cytoplasmic pre-assembly of axonemal dyneins, thereby playing a central role in motility in cilia and flagella. Involved in pre-assembly of dynein arm complexes in the cytoplasm before intraflagellar transport loads them for the ciliary compartment.</text>
</comment>
<dbReference type="InterPro" id="IPR034727">
    <property type="entry name" value="Kintoun"/>
</dbReference>
<organism evidence="7 8">
    <name type="scientific">Apis cerana cerana</name>
    <name type="common">Oriental honeybee</name>
    <dbReference type="NCBI Taxonomy" id="94128"/>
    <lineage>
        <taxon>Eukaryota</taxon>
        <taxon>Metazoa</taxon>
        <taxon>Ecdysozoa</taxon>
        <taxon>Arthropoda</taxon>
        <taxon>Hexapoda</taxon>
        <taxon>Insecta</taxon>
        <taxon>Pterygota</taxon>
        <taxon>Neoptera</taxon>
        <taxon>Endopterygota</taxon>
        <taxon>Hymenoptera</taxon>
        <taxon>Apocrita</taxon>
        <taxon>Aculeata</taxon>
        <taxon>Apoidea</taxon>
        <taxon>Anthophila</taxon>
        <taxon>Apidae</taxon>
        <taxon>Apis</taxon>
    </lineage>
</organism>
<dbReference type="GO" id="GO:0120293">
    <property type="term" value="C:dynein axonemal particle"/>
    <property type="evidence" value="ECO:0007669"/>
    <property type="project" value="UniProtKB-SubCell"/>
</dbReference>
<evidence type="ECO:0000256" key="1">
    <source>
        <dbReference type="ARBA" id="ARBA00022490"/>
    </source>
</evidence>